<keyword evidence="3" id="KW-1185">Reference proteome</keyword>
<gene>
    <name evidence="2" type="ORF">GCM10017771_85060</name>
</gene>
<dbReference type="AlphaFoldDB" id="A0A918ZPU2"/>
<dbReference type="InterPro" id="IPR000073">
    <property type="entry name" value="AB_hydrolase_1"/>
</dbReference>
<dbReference type="InterPro" id="IPR051044">
    <property type="entry name" value="MAG_DAG_Lipase"/>
</dbReference>
<dbReference type="EMBL" id="BNAT01000053">
    <property type="protein sequence ID" value="GHE61795.1"/>
    <property type="molecule type" value="Genomic_DNA"/>
</dbReference>
<feature type="domain" description="Serine aminopeptidase S33" evidence="1">
    <location>
        <begin position="68"/>
        <end position="294"/>
    </location>
</feature>
<dbReference type="Gene3D" id="3.40.50.1820">
    <property type="entry name" value="alpha/beta hydrolase"/>
    <property type="match status" value="1"/>
</dbReference>
<proteinExistence type="predicted"/>
<dbReference type="Pfam" id="PF12146">
    <property type="entry name" value="Hydrolase_4"/>
    <property type="match status" value="1"/>
</dbReference>
<evidence type="ECO:0000259" key="1">
    <source>
        <dbReference type="Pfam" id="PF12146"/>
    </source>
</evidence>
<dbReference type="InterPro" id="IPR022742">
    <property type="entry name" value="Hydrolase_4"/>
</dbReference>
<organism evidence="2 3">
    <name type="scientific">Streptomyces capitiformicae</name>
    <dbReference type="NCBI Taxonomy" id="2014920"/>
    <lineage>
        <taxon>Bacteria</taxon>
        <taxon>Bacillati</taxon>
        <taxon>Actinomycetota</taxon>
        <taxon>Actinomycetes</taxon>
        <taxon>Kitasatosporales</taxon>
        <taxon>Streptomycetaceae</taxon>
        <taxon>Streptomyces</taxon>
    </lineage>
</organism>
<comment type="caution">
    <text evidence="2">The sequence shown here is derived from an EMBL/GenBank/DDBJ whole genome shotgun (WGS) entry which is preliminary data.</text>
</comment>
<dbReference type="PANTHER" id="PTHR11614">
    <property type="entry name" value="PHOSPHOLIPASE-RELATED"/>
    <property type="match status" value="1"/>
</dbReference>
<accession>A0A918ZPU2</accession>
<dbReference type="GO" id="GO:0003824">
    <property type="term" value="F:catalytic activity"/>
    <property type="evidence" value="ECO:0007669"/>
    <property type="project" value="UniProtKB-ARBA"/>
</dbReference>
<dbReference type="InterPro" id="IPR029058">
    <property type="entry name" value="AB_hydrolase_fold"/>
</dbReference>
<evidence type="ECO:0000313" key="2">
    <source>
        <dbReference type="EMBL" id="GHE61795.1"/>
    </source>
</evidence>
<dbReference type="PRINTS" id="PR00111">
    <property type="entry name" value="ABHYDROLASE"/>
</dbReference>
<dbReference type="Proteomes" id="UP000603227">
    <property type="component" value="Unassembled WGS sequence"/>
</dbReference>
<evidence type="ECO:0000313" key="3">
    <source>
        <dbReference type="Proteomes" id="UP000603227"/>
    </source>
</evidence>
<dbReference type="SUPFAM" id="SSF53474">
    <property type="entry name" value="alpha/beta-Hydrolases"/>
    <property type="match status" value="1"/>
</dbReference>
<sequence length="312" mass="33882">MSPATDGAGFRHRFRPAALGTMDQRRAAWQDPRGTFTDPVGEAMADSREHTFAGTRGGVTAREWPCEDPRYIALLVHGYGEHIGRYEHVADTLVAHGAAVFGPDHMGHGRSAGERVLIEDFEDVVADVHAVEQLARTAYPGVPLVLIGHSMGGLIAARYAQRYGAGLTALVLSGPVIGIWEPLGVLLAPPEVPNIPLDPKQLSRDAAVGAAYANDPLVWHGPFKRPTLEAWGRMLETISKGGSIGSLPLLWMHGDDDRIVPLAGSRTGIEEFRGVDWTERVYPGARHEVFNETNKDEVLSHVKEFVDGVLAR</sequence>
<name>A0A918ZPU2_9ACTN</name>
<reference evidence="2" key="1">
    <citation type="journal article" date="2014" name="Int. J. Syst. Evol. Microbiol.">
        <title>Complete genome sequence of Corynebacterium casei LMG S-19264T (=DSM 44701T), isolated from a smear-ripened cheese.</title>
        <authorList>
            <consortium name="US DOE Joint Genome Institute (JGI-PGF)"/>
            <person name="Walter F."/>
            <person name="Albersmeier A."/>
            <person name="Kalinowski J."/>
            <person name="Ruckert C."/>
        </authorList>
    </citation>
    <scope>NUCLEOTIDE SEQUENCE</scope>
    <source>
        <strain evidence="2">CGMCC 4.7403</strain>
    </source>
</reference>
<protein>
    <submittedName>
        <fullName evidence="2">Lysophospholipase</fullName>
    </submittedName>
</protein>
<reference evidence="2" key="2">
    <citation type="submission" date="2020-09" db="EMBL/GenBank/DDBJ databases">
        <authorList>
            <person name="Sun Q."/>
            <person name="Zhou Y."/>
        </authorList>
    </citation>
    <scope>NUCLEOTIDE SEQUENCE</scope>
    <source>
        <strain evidence="2">CGMCC 4.7403</strain>
    </source>
</reference>